<dbReference type="PANTHER" id="PTHR13288">
    <property type="entry name" value="SPLICING FACTOR 45 SPF45"/>
    <property type="match status" value="1"/>
</dbReference>
<evidence type="ECO:0000256" key="3">
    <source>
        <dbReference type="ARBA" id="ARBA00022884"/>
    </source>
</evidence>
<feature type="region of interest" description="Disordered" evidence="8">
    <location>
        <begin position="88"/>
        <end position="117"/>
    </location>
</feature>
<dbReference type="PIRSF" id="PIRSF031066">
    <property type="entry name" value="Splicing_factor_SPF45"/>
    <property type="match status" value="1"/>
</dbReference>
<evidence type="ECO:0000256" key="5">
    <source>
        <dbReference type="ARBA" id="ARBA00023242"/>
    </source>
</evidence>
<dbReference type="InterPro" id="IPR003954">
    <property type="entry name" value="RRM_euk-type"/>
</dbReference>
<evidence type="ECO:0000256" key="2">
    <source>
        <dbReference type="ARBA" id="ARBA00022664"/>
    </source>
</evidence>
<dbReference type="EMBL" id="GCKF01033378">
    <property type="protein sequence ID" value="JAG97401.1"/>
    <property type="molecule type" value="Transcribed_RNA"/>
</dbReference>
<keyword evidence="2 6" id="KW-0507">mRNA processing</keyword>
<dbReference type="Pfam" id="PF01585">
    <property type="entry name" value="G-patch"/>
    <property type="match status" value="1"/>
</dbReference>
<dbReference type="PROSITE" id="PS50102">
    <property type="entry name" value="RRM"/>
    <property type="match status" value="1"/>
</dbReference>
<accession>A0A0D6R3U2</accession>
<dbReference type="GO" id="GO:0003723">
    <property type="term" value="F:RNA binding"/>
    <property type="evidence" value="ECO:0007669"/>
    <property type="project" value="UniProtKB-UniRule"/>
</dbReference>
<evidence type="ECO:0000256" key="8">
    <source>
        <dbReference type="SAM" id="MobiDB-lite"/>
    </source>
</evidence>
<dbReference type="SMART" id="SM00443">
    <property type="entry name" value="G_patch"/>
    <property type="match status" value="1"/>
</dbReference>
<reference evidence="11" key="1">
    <citation type="submission" date="2015-03" db="EMBL/GenBank/DDBJ databases">
        <title>A transcriptome of Araucaria cunninghamii, an australian fine timber species.</title>
        <authorList>
            <person name="Jing Yi C.J.Y."/>
            <person name="Yin San L.Y.S."/>
            <person name="Abdul Karim S.S."/>
            <person name="Wan Azmi N.N."/>
            <person name="Hercus R.R."/>
            <person name="Croft L.L."/>
        </authorList>
    </citation>
    <scope>NUCLEOTIDE SEQUENCE</scope>
    <source>
        <strain evidence="11">MI0301</strain>
        <tissue evidence="11">Leaf</tissue>
    </source>
</reference>
<dbReference type="InterPro" id="IPR000467">
    <property type="entry name" value="G_patch_dom"/>
</dbReference>
<keyword evidence="5" id="KW-0539">Nucleus</keyword>
<dbReference type="FunFam" id="3.30.70.330:FF:000079">
    <property type="entry name" value="Putative splicing factor 45"/>
    <property type="match status" value="1"/>
</dbReference>
<evidence type="ECO:0000256" key="4">
    <source>
        <dbReference type="ARBA" id="ARBA00023187"/>
    </source>
</evidence>
<dbReference type="InterPro" id="IPR012677">
    <property type="entry name" value="Nucleotide-bd_a/b_plait_sf"/>
</dbReference>
<organism evidence="11">
    <name type="scientific">Araucaria cunninghamii</name>
    <name type="common">Hoop pine</name>
    <name type="synonym">Moreton Bay pine</name>
    <dbReference type="NCBI Taxonomy" id="56994"/>
    <lineage>
        <taxon>Eukaryota</taxon>
        <taxon>Viridiplantae</taxon>
        <taxon>Streptophyta</taxon>
        <taxon>Embryophyta</taxon>
        <taxon>Tracheophyta</taxon>
        <taxon>Spermatophyta</taxon>
        <taxon>Pinopsida</taxon>
        <taxon>Pinidae</taxon>
        <taxon>Conifers II</taxon>
        <taxon>Araucariales</taxon>
        <taxon>Araucariaceae</taxon>
        <taxon>Araucaria</taxon>
    </lineage>
</organism>
<name>A0A0D6R3U2_ARACU</name>
<evidence type="ECO:0008006" key="12">
    <source>
        <dbReference type="Google" id="ProtNLM"/>
    </source>
</evidence>
<dbReference type="InterPro" id="IPR000504">
    <property type="entry name" value="RRM_dom"/>
</dbReference>
<evidence type="ECO:0000256" key="6">
    <source>
        <dbReference type="PIRNR" id="PIRNR031066"/>
    </source>
</evidence>
<dbReference type="GO" id="GO:0071011">
    <property type="term" value="C:precatalytic spliceosome"/>
    <property type="evidence" value="ECO:0007669"/>
    <property type="project" value="TreeGrafter"/>
</dbReference>
<dbReference type="GO" id="GO:0009507">
    <property type="term" value="C:chloroplast"/>
    <property type="evidence" value="ECO:0007669"/>
    <property type="project" value="UniProtKB-UniRule"/>
</dbReference>
<feature type="domain" description="RRM" evidence="9">
    <location>
        <begin position="337"/>
        <end position="423"/>
    </location>
</feature>
<keyword evidence="3 6" id="KW-0694">RNA-binding</keyword>
<feature type="domain" description="G-patch" evidence="10">
    <location>
        <begin position="272"/>
        <end position="318"/>
    </location>
</feature>
<evidence type="ECO:0000259" key="9">
    <source>
        <dbReference type="PROSITE" id="PS50102"/>
    </source>
</evidence>
<dbReference type="SMART" id="SM00361">
    <property type="entry name" value="RRM_1"/>
    <property type="match status" value="1"/>
</dbReference>
<dbReference type="GO" id="GO:0043484">
    <property type="term" value="P:regulation of RNA splicing"/>
    <property type="evidence" value="ECO:0007669"/>
    <property type="project" value="UniProtKB-UniRule"/>
</dbReference>
<evidence type="ECO:0000256" key="1">
    <source>
        <dbReference type="ARBA" id="ARBA00004123"/>
    </source>
</evidence>
<keyword evidence="4 6" id="KW-0508">mRNA splicing</keyword>
<dbReference type="InterPro" id="IPR035979">
    <property type="entry name" value="RBD_domain_sf"/>
</dbReference>
<evidence type="ECO:0000259" key="10">
    <source>
        <dbReference type="PROSITE" id="PS50174"/>
    </source>
</evidence>
<feature type="region of interest" description="Disordered" evidence="8">
    <location>
        <begin position="231"/>
        <end position="256"/>
    </location>
</feature>
<dbReference type="SUPFAM" id="SSF54928">
    <property type="entry name" value="RNA-binding domain, RBD"/>
    <property type="match status" value="1"/>
</dbReference>
<comment type="subcellular location">
    <subcellularLocation>
        <location evidence="1">Nucleus</location>
    </subcellularLocation>
</comment>
<dbReference type="AlphaFoldDB" id="A0A0D6R3U2"/>
<proteinExistence type="predicted"/>
<protein>
    <recommendedName>
        <fullName evidence="12">G-patch domain-containing protein</fullName>
    </recommendedName>
</protein>
<keyword evidence="7" id="KW-0175">Coiled coil</keyword>
<dbReference type="InterPro" id="IPR034653">
    <property type="entry name" value="SPF45_RRM"/>
</dbReference>
<dbReference type="InterPro" id="IPR040052">
    <property type="entry name" value="RBM17"/>
</dbReference>
<feature type="coiled-coil region" evidence="7">
    <location>
        <begin position="170"/>
        <end position="206"/>
    </location>
</feature>
<evidence type="ECO:0000313" key="11">
    <source>
        <dbReference type="EMBL" id="JAG97401.1"/>
    </source>
</evidence>
<dbReference type="CDD" id="cd12647">
    <property type="entry name" value="RRM_UHM_SPF45"/>
    <property type="match status" value="1"/>
</dbReference>
<dbReference type="GO" id="GO:0045292">
    <property type="term" value="P:mRNA cis splicing, via spliceosome"/>
    <property type="evidence" value="ECO:0007669"/>
    <property type="project" value="UniProtKB-UniRule"/>
</dbReference>
<sequence>MNYNTNPGPSQINHTSFPAFFSFLISLHFFPFVKMLGGLYGDLPPPSSSVEDDSNAAAAATTAATSLWSSSAKMAPPTLRKPATLFASPRNQQQQQQSQPPVASAKPKSTVFSGQAVQPRVTYGDTLVPEARALSPPAQPALVGVTSTVMEEYDPSRPNDYEEYRRERRRRAMEAEMRRELERRRQEEEEREREREREMAALQEVEVAAAAEKEAALNISGEEAWKRRAAMGGGGVPVAPQAGRSPSPPPAGDGFSIGKSATGGLGVGAGGHMTAAQRMMARMGWKEGQGLGKQEQGITTPLMARKTDKRAGVIVNASESRPEKKVKSVNITAPPTRVLLLRNMVGPGEVDDELEEEVASECAKYGTVTRVLIFEITEPDFPAEEAVRIFVQFERSEQTTKALIDLDGRFFGGRVVHASFYDEDRFGKNELAPAPGEVPSYPPSKA</sequence>
<evidence type="ECO:0000256" key="7">
    <source>
        <dbReference type="SAM" id="Coils"/>
    </source>
</evidence>
<dbReference type="PANTHER" id="PTHR13288:SF8">
    <property type="entry name" value="SPLICING FACTOR 45"/>
    <property type="match status" value="1"/>
</dbReference>
<dbReference type="PROSITE" id="PS50174">
    <property type="entry name" value="G_PATCH"/>
    <property type="match status" value="1"/>
</dbReference>
<dbReference type="Gene3D" id="3.30.70.330">
    <property type="match status" value="1"/>
</dbReference>